<keyword evidence="1" id="KW-0732">Signal</keyword>
<gene>
    <name evidence="2" type="ORF">SAMN05216289_11969</name>
</gene>
<dbReference type="InterPro" id="IPR032710">
    <property type="entry name" value="NTF2-like_dom_sf"/>
</dbReference>
<dbReference type="GO" id="GO:0030638">
    <property type="term" value="P:polyketide metabolic process"/>
    <property type="evidence" value="ECO:0007669"/>
    <property type="project" value="InterPro"/>
</dbReference>
<dbReference type="PANTHER" id="PTHR38436:SF1">
    <property type="entry name" value="ESTER CYCLASE"/>
    <property type="match status" value="1"/>
</dbReference>
<dbReference type="STRING" id="578942.SAMN05216289_11969"/>
<sequence length="181" mass="19150">MLAQLRNAAIAAGLLVALLPIAWAAHAARESSLPVRSNEDESGRNKLVARQVFEEGLSQGRFNVPYTDDFVGHGGGTKTFTHDAGMAEARGWRMAFPDLKVSVDLIVAEHDLVAVRWTARGTNSGVGNGIPATGKQVQTSGTAIFRFVDGAIAEEWTAGDSLGLLKQLGLMPPPSGASQNR</sequence>
<dbReference type="Proteomes" id="UP000198575">
    <property type="component" value="Unassembled WGS sequence"/>
</dbReference>
<evidence type="ECO:0000313" key="3">
    <source>
        <dbReference type="Proteomes" id="UP000198575"/>
    </source>
</evidence>
<dbReference type="Pfam" id="PF07366">
    <property type="entry name" value="SnoaL"/>
    <property type="match status" value="1"/>
</dbReference>
<dbReference type="SUPFAM" id="SSF54427">
    <property type="entry name" value="NTF2-like"/>
    <property type="match status" value="1"/>
</dbReference>
<protein>
    <submittedName>
        <fullName evidence="2">SnoaL-like polyketide cyclase</fullName>
    </submittedName>
</protein>
<dbReference type="RefSeq" id="WP_092408700.1">
    <property type="nucleotide sequence ID" value="NZ_FOVF01000019.1"/>
</dbReference>
<name>A0A1I4YS28_9GAMM</name>
<keyword evidence="3" id="KW-1185">Reference proteome</keyword>
<dbReference type="EMBL" id="FOVF01000019">
    <property type="protein sequence ID" value="SFN40824.1"/>
    <property type="molecule type" value="Genomic_DNA"/>
</dbReference>
<evidence type="ECO:0000313" key="2">
    <source>
        <dbReference type="EMBL" id="SFN40824.1"/>
    </source>
</evidence>
<evidence type="ECO:0000256" key="1">
    <source>
        <dbReference type="SAM" id="SignalP"/>
    </source>
</evidence>
<dbReference type="AlphaFoldDB" id="A0A1I4YS28"/>
<feature type="signal peptide" evidence="1">
    <location>
        <begin position="1"/>
        <end position="27"/>
    </location>
</feature>
<dbReference type="OrthoDB" id="9182871at2"/>
<organism evidence="2 3">
    <name type="scientific">Dokdonella immobilis</name>
    <dbReference type="NCBI Taxonomy" id="578942"/>
    <lineage>
        <taxon>Bacteria</taxon>
        <taxon>Pseudomonadati</taxon>
        <taxon>Pseudomonadota</taxon>
        <taxon>Gammaproteobacteria</taxon>
        <taxon>Lysobacterales</taxon>
        <taxon>Rhodanobacteraceae</taxon>
        <taxon>Dokdonella</taxon>
    </lineage>
</organism>
<accession>A0A1I4YS28</accession>
<reference evidence="2 3" key="1">
    <citation type="submission" date="2016-10" db="EMBL/GenBank/DDBJ databases">
        <authorList>
            <person name="de Groot N.N."/>
        </authorList>
    </citation>
    <scope>NUCLEOTIDE SEQUENCE [LARGE SCALE GENOMIC DNA]</scope>
    <source>
        <strain evidence="2 3">CGMCC 1.7659</strain>
    </source>
</reference>
<proteinExistence type="predicted"/>
<dbReference type="Gene3D" id="3.10.450.50">
    <property type="match status" value="1"/>
</dbReference>
<dbReference type="PANTHER" id="PTHR38436">
    <property type="entry name" value="POLYKETIDE CYCLASE SNOAL-LIKE DOMAIN"/>
    <property type="match status" value="1"/>
</dbReference>
<feature type="chain" id="PRO_5011464798" evidence="1">
    <location>
        <begin position="28"/>
        <end position="181"/>
    </location>
</feature>
<dbReference type="InterPro" id="IPR009959">
    <property type="entry name" value="Cyclase_SnoaL-like"/>
</dbReference>